<dbReference type="GO" id="GO:0005634">
    <property type="term" value="C:nucleus"/>
    <property type="evidence" value="ECO:0007669"/>
    <property type="project" value="TreeGrafter"/>
</dbReference>
<evidence type="ECO:0000256" key="3">
    <source>
        <dbReference type="ARBA" id="ARBA00022771"/>
    </source>
</evidence>
<keyword evidence="2" id="KW-0677">Repeat</keyword>
<proteinExistence type="predicted"/>
<dbReference type="SUPFAM" id="SSF57667">
    <property type="entry name" value="beta-beta-alpha zinc fingers"/>
    <property type="match status" value="2"/>
</dbReference>
<dbReference type="InParanoid" id="A0A6P7HHE1"/>
<feature type="compositionally biased region" description="Polar residues" evidence="7">
    <location>
        <begin position="185"/>
        <end position="209"/>
    </location>
</feature>
<feature type="domain" description="C2H2-type" evidence="8">
    <location>
        <begin position="562"/>
        <end position="589"/>
    </location>
</feature>
<keyword evidence="3 5" id="KW-0863">Zinc-finger</keyword>
<evidence type="ECO:0000256" key="2">
    <source>
        <dbReference type="ARBA" id="ARBA00022737"/>
    </source>
</evidence>
<accession>A0A6P7HHE1</accession>
<reference evidence="10" key="1">
    <citation type="submission" date="2025-08" db="UniProtKB">
        <authorList>
            <consortium name="RefSeq"/>
        </authorList>
    </citation>
    <scope>IDENTIFICATION</scope>
</reference>
<evidence type="ECO:0000256" key="7">
    <source>
        <dbReference type="SAM" id="MobiDB-lite"/>
    </source>
</evidence>
<evidence type="ECO:0000256" key="4">
    <source>
        <dbReference type="ARBA" id="ARBA00022833"/>
    </source>
</evidence>
<dbReference type="GO" id="GO:0008270">
    <property type="term" value="F:zinc ion binding"/>
    <property type="evidence" value="ECO:0007669"/>
    <property type="project" value="UniProtKB-KW"/>
</dbReference>
<keyword evidence="6" id="KW-0175">Coiled coil</keyword>
<keyword evidence="4" id="KW-0862">Zinc</keyword>
<evidence type="ECO:0000313" key="9">
    <source>
        <dbReference type="Proteomes" id="UP000515145"/>
    </source>
</evidence>
<dbReference type="FunFam" id="3.30.160.60:FF:002343">
    <property type="entry name" value="Zinc finger protein 33A"/>
    <property type="match status" value="1"/>
</dbReference>
<dbReference type="GeneID" id="114426593"/>
<evidence type="ECO:0000256" key="6">
    <source>
        <dbReference type="SAM" id="Coils"/>
    </source>
</evidence>
<dbReference type="RefSeq" id="XP_028249942.1">
    <property type="nucleotide sequence ID" value="XM_028394141.1"/>
</dbReference>
<feature type="region of interest" description="Disordered" evidence="7">
    <location>
        <begin position="180"/>
        <end position="254"/>
    </location>
</feature>
<dbReference type="OrthoDB" id="427030at2759"/>
<dbReference type="Gene3D" id="3.30.160.60">
    <property type="entry name" value="Classic Zinc Finger"/>
    <property type="match status" value="3"/>
</dbReference>
<dbReference type="FunCoup" id="A0A6P7HHE1">
    <property type="interactions" value="3"/>
</dbReference>
<dbReference type="PANTHER" id="PTHR16515:SF59">
    <property type="entry name" value="PR DOMAIN ZINC FINGER PROTEIN 1"/>
    <property type="match status" value="1"/>
</dbReference>
<dbReference type="Proteomes" id="UP000515145">
    <property type="component" value="Chromosome 1"/>
</dbReference>
<dbReference type="AlphaFoldDB" id="A0A6P7HHE1"/>
<dbReference type="InterPro" id="IPR050331">
    <property type="entry name" value="Zinc_finger"/>
</dbReference>
<evidence type="ECO:0000259" key="8">
    <source>
        <dbReference type="PROSITE" id="PS50157"/>
    </source>
</evidence>
<dbReference type="PROSITE" id="PS00028">
    <property type="entry name" value="ZINC_FINGER_C2H2_1"/>
    <property type="match status" value="2"/>
</dbReference>
<feature type="coiled-coil region" evidence="6">
    <location>
        <begin position="41"/>
        <end position="68"/>
    </location>
</feature>
<name>A0A6P7HHE1_9TELE</name>
<evidence type="ECO:0000256" key="5">
    <source>
        <dbReference type="PROSITE-ProRule" id="PRU00042"/>
    </source>
</evidence>
<dbReference type="SMART" id="SM00355">
    <property type="entry name" value="ZnF_C2H2"/>
    <property type="match status" value="3"/>
</dbReference>
<dbReference type="Pfam" id="PF00096">
    <property type="entry name" value="zf-C2H2"/>
    <property type="match status" value="2"/>
</dbReference>
<feature type="region of interest" description="Disordered" evidence="7">
    <location>
        <begin position="114"/>
        <end position="135"/>
    </location>
</feature>
<keyword evidence="9" id="KW-1185">Reference proteome</keyword>
<dbReference type="GO" id="GO:0045165">
    <property type="term" value="P:cell fate commitment"/>
    <property type="evidence" value="ECO:0007669"/>
    <property type="project" value="TreeGrafter"/>
</dbReference>
<dbReference type="FunFam" id="3.30.160.60:FF:000671">
    <property type="entry name" value="Zinc finger protein 26"/>
    <property type="match status" value="1"/>
</dbReference>
<protein>
    <submittedName>
        <fullName evidence="10">Transcriptional regulator CRZ2-like</fullName>
    </submittedName>
</protein>
<dbReference type="PROSITE" id="PS50157">
    <property type="entry name" value="ZINC_FINGER_C2H2_2"/>
    <property type="match status" value="3"/>
</dbReference>
<dbReference type="GO" id="GO:0006357">
    <property type="term" value="P:regulation of transcription by RNA polymerase II"/>
    <property type="evidence" value="ECO:0007669"/>
    <property type="project" value="TreeGrafter"/>
</dbReference>
<dbReference type="InterPro" id="IPR013087">
    <property type="entry name" value="Znf_C2H2_type"/>
</dbReference>
<organism evidence="9 10">
    <name type="scientific">Parambassis ranga</name>
    <name type="common">Indian glassy fish</name>
    <dbReference type="NCBI Taxonomy" id="210632"/>
    <lineage>
        <taxon>Eukaryota</taxon>
        <taxon>Metazoa</taxon>
        <taxon>Chordata</taxon>
        <taxon>Craniata</taxon>
        <taxon>Vertebrata</taxon>
        <taxon>Euteleostomi</taxon>
        <taxon>Actinopterygii</taxon>
        <taxon>Neopterygii</taxon>
        <taxon>Teleostei</taxon>
        <taxon>Neoteleostei</taxon>
        <taxon>Acanthomorphata</taxon>
        <taxon>Ovalentaria</taxon>
        <taxon>Ambassidae</taxon>
        <taxon>Parambassis</taxon>
    </lineage>
</organism>
<gene>
    <name evidence="10" type="primary">LOC114426593</name>
</gene>
<dbReference type="InterPro" id="IPR036236">
    <property type="entry name" value="Znf_C2H2_sf"/>
</dbReference>
<dbReference type="GO" id="GO:0000978">
    <property type="term" value="F:RNA polymerase II cis-regulatory region sequence-specific DNA binding"/>
    <property type="evidence" value="ECO:0007669"/>
    <property type="project" value="TreeGrafter"/>
</dbReference>
<sequence length="631" mass="68552">MSNRLAFQTQLASIMEVLANAAVAEICKLVDDDYAVVSLQMSQCQRENKALKRKLHLLELKMARGNAERRLRESAMNSRPKVQIHTGDKLRGSLPSSCGVFDRHVSLWSGTPSAVDAESEPIQPESIQSKSPDVELVEPEALMVKEERVEANMSQFEETEEDVALIGDDGVLECVPRAAAGQRPSLRQQDIQPTSSQLQSQAKLPSTSRGVEDDSDVVLVKVEEGESVTGTTPNKRGASIQEGLVESSTDDYKGVLPYDESTQMSTNHFSDMQDSGRSFSEAAKPQLNPVLSDDSKSIVAIQLKVLDTNTANPASEQQHKSSSNSLSSEYSLFELENFFTRWAPDNDSVSVPSAPSCSFTIDNIADCDRDVILVETQPVLHQVPLSPLVSEASAAKLSEGQSFSSAASHCVSQGTSVPTSLKMQTLTSQAPWSRAAAIIKGAQTQPQRQHHNANRVSQQQHSALCSSTALACTDKISAISSTSRTMSSSVAPQSLPVRSTTALAGTEVTIAVQRHNNKIQAASIVLGERRRKSYVCQTCAKVFYGLSNLEAHERVHTGEKPFRCDTCGKRFSEAGNLKKHQRVHTGEKPFSCDQCGKRFAWICNLRTHQQSVTGCGAQARGGLGMRCRADS</sequence>
<evidence type="ECO:0000256" key="1">
    <source>
        <dbReference type="ARBA" id="ARBA00022723"/>
    </source>
</evidence>
<feature type="domain" description="C2H2-type" evidence="8">
    <location>
        <begin position="534"/>
        <end position="561"/>
    </location>
</feature>
<dbReference type="PANTHER" id="PTHR16515">
    <property type="entry name" value="PR DOMAIN ZINC FINGER PROTEIN"/>
    <property type="match status" value="1"/>
</dbReference>
<keyword evidence="1" id="KW-0479">Metal-binding</keyword>
<feature type="domain" description="C2H2-type" evidence="8">
    <location>
        <begin position="590"/>
        <end position="619"/>
    </location>
</feature>
<dbReference type="GO" id="GO:0005737">
    <property type="term" value="C:cytoplasm"/>
    <property type="evidence" value="ECO:0007669"/>
    <property type="project" value="TreeGrafter"/>
</dbReference>
<evidence type="ECO:0000313" key="10">
    <source>
        <dbReference type="RefSeq" id="XP_028249942.1"/>
    </source>
</evidence>
<dbReference type="GO" id="GO:0003700">
    <property type="term" value="F:DNA-binding transcription factor activity"/>
    <property type="evidence" value="ECO:0007669"/>
    <property type="project" value="TreeGrafter"/>
</dbReference>